<keyword evidence="4" id="KW-0812">Transmembrane</keyword>
<dbReference type="Pfam" id="PF03349">
    <property type="entry name" value="Toluene_X"/>
    <property type="match status" value="1"/>
</dbReference>
<dbReference type="InterPro" id="IPR005017">
    <property type="entry name" value="OMPP1/FadL/TodX"/>
</dbReference>
<evidence type="ECO:0000313" key="10">
    <source>
        <dbReference type="Proteomes" id="UP000094936"/>
    </source>
</evidence>
<dbReference type="GO" id="GO:0009279">
    <property type="term" value="C:cell outer membrane"/>
    <property type="evidence" value="ECO:0007669"/>
    <property type="project" value="UniProtKB-SubCell"/>
</dbReference>
<evidence type="ECO:0000256" key="3">
    <source>
        <dbReference type="ARBA" id="ARBA00022452"/>
    </source>
</evidence>
<proteinExistence type="inferred from homology"/>
<comment type="subcellular location">
    <subcellularLocation>
        <location evidence="1">Cell outer membrane</location>
        <topology evidence="1">Multi-pass membrane protein</topology>
    </subcellularLocation>
</comment>
<evidence type="ECO:0000256" key="8">
    <source>
        <dbReference type="SAM" id="SignalP"/>
    </source>
</evidence>
<dbReference type="OrthoDB" id="19849at2"/>
<evidence type="ECO:0000256" key="6">
    <source>
        <dbReference type="ARBA" id="ARBA00023136"/>
    </source>
</evidence>
<dbReference type="PANTHER" id="PTHR35093:SF3">
    <property type="entry name" value="LONG-CHAIN FATTY ACID TRANSPORT PROTEIN"/>
    <property type="match status" value="1"/>
</dbReference>
<feature type="signal peptide" evidence="8">
    <location>
        <begin position="1"/>
        <end position="23"/>
    </location>
</feature>
<organism evidence="9 10">
    <name type="scientific">Veronia pacifica</name>
    <dbReference type="NCBI Taxonomy" id="1080227"/>
    <lineage>
        <taxon>Bacteria</taxon>
        <taxon>Pseudomonadati</taxon>
        <taxon>Pseudomonadota</taxon>
        <taxon>Gammaproteobacteria</taxon>
        <taxon>Vibrionales</taxon>
        <taxon>Vibrionaceae</taxon>
        <taxon>Veronia</taxon>
    </lineage>
</organism>
<dbReference type="PANTHER" id="PTHR35093">
    <property type="entry name" value="OUTER MEMBRANE PROTEIN NMB0088-RELATED"/>
    <property type="match status" value="1"/>
</dbReference>
<dbReference type="STRING" id="1080227.A8L45_09755"/>
<evidence type="ECO:0000256" key="2">
    <source>
        <dbReference type="ARBA" id="ARBA00008163"/>
    </source>
</evidence>
<dbReference type="EMBL" id="LYBM01000015">
    <property type="protein sequence ID" value="ODA33490.1"/>
    <property type="molecule type" value="Genomic_DNA"/>
</dbReference>
<dbReference type="SUPFAM" id="SSF56935">
    <property type="entry name" value="Porins"/>
    <property type="match status" value="1"/>
</dbReference>
<dbReference type="Proteomes" id="UP000094936">
    <property type="component" value="Unassembled WGS sequence"/>
</dbReference>
<evidence type="ECO:0000256" key="5">
    <source>
        <dbReference type="ARBA" id="ARBA00022729"/>
    </source>
</evidence>
<comment type="similarity">
    <text evidence="2">Belongs to the OmpP1/FadL family.</text>
</comment>
<protein>
    <recommendedName>
        <fullName evidence="11">Long-chain fatty acid transporter</fullName>
    </recommendedName>
</protein>
<evidence type="ECO:0000256" key="7">
    <source>
        <dbReference type="ARBA" id="ARBA00023237"/>
    </source>
</evidence>
<feature type="chain" id="PRO_5008673204" description="Long-chain fatty acid transporter" evidence="8">
    <location>
        <begin position="24"/>
        <end position="428"/>
    </location>
</feature>
<evidence type="ECO:0000313" key="9">
    <source>
        <dbReference type="EMBL" id="ODA33490.1"/>
    </source>
</evidence>
<keyword evidence="3" id="KW-1134">Transmembrane beta strand</keyword>
<accession>A0A1C3EJT3</accession>
<gene>
    <name evidence="9" type="ORF">A8L45_09755</name>
</gene>
<evidence type="ECO:0000256" key="1">
    <source>
        <dbReference type="ARBA" id="ARBA00004571"/>
    </source>
</evidence>
<name>A0A1C3EJT3_9GAMM</name>
<reference evidence="9 10" key="1">
    <citation type="submission" date="2016-05" db="EMBL/GenBank/DDBJ databases">
        <title>Genomic Taxonomy of the Vibrionaceae.</title>
        <authorList>
            <person name="Gomez-Gil B."/>
            <person name="Enciso-Ibarra J."/>
        </authorList>
    </citation>
    <scope>NUCLEOTIDE SEQUENCE [LARGE SCALE GENOMIC DNA]</scope>
    <source>
        <strain evidence="9 10">CAIM 1920</strain>
    </source>
</reference>
<keyword evidence="6" id="KW-0472">Membrane</keyword>
<dbReference type="GO" id="GO:0015483">
    <property type="term" value="F:long-chain fatty acid transporting porin activity"/>
    <property type="evidence" value="ECO:0007669"/>
    <property type="project" value="TreeGrafter"/>
</dbReference>
<dbReference type="AlphaFoldDB" id="A0A1C3EJT3"/>
<keyword evidence="10" id="KW-1185">Reference proteome</keyword>
<dbReference type="Gene3D" id="2.40.160.60">
    <property type="entry name" value="Outer membrane protein transport protein (OMPP1/FadL/TodX)"/>
    <property type="match status" value="1"/>
</dbReference>
<comment type="caution">
    <text evidence="9">The sequence shown here is derived from an EMBL/GenBank/DDBJ whole genome shotgun (WGS) entry which is preliminary data.</text>
</comment>
<keyword evidence="5 8" id="KW-0732">Signal</keyword>
<evidence type="ECO:0000256" key="4">
    <source>
        <dbReference type="ARBA" id="ARBA00022692"/>
    </source>
</evidence>
<sequence>MTDINKGLLISSVFLFLSQQVNAAGFALDEYSANGLGRAHSGEAVIADNAAVIARNPAAMTLIEAPQLSSVFVAVKEDIRVTNLEINQTADSIVPIQAAPAAYFVTPIDSSFSAGIGLYAPVGIEILYPDDFAVGDMGGHTRIIGLNINPAVAYRYDEQLSFGAGLNIIYGTIKVARNIGSAGTVFDNNFKASDRAILLRTDTFGIGYSLGFVYEVDEDNRFGLAYRNRIALKFKDGDFEDITGRFIPERGGKTKVDLELDIPPTLEFSGYHRFTEDWAVHYDVSWTRWATFTGFLATDQGKNVCRFNDKDENIGICLLDNKPFKNTVTYAAGLTHYFDDEWTFRGGVRYGQAAAKQVSMITPDTDLIRVGLGATYQYSDQLSFDSGLSFRYGGKVDFDQIDIQDNAKPFTLKRQGLLFGLQMNYNLW</sequence>
<evidence type="ECO:0008006" key="11">
    <source>
        <dbReference type="Google" id="ProtNLM"/>
    </source>
</evidence>
<dbReference type="RefSeq" id="WP_068901710.1">
    <property type="nucleotide sequence ID" value="NZ_JBHUIF010000009.1"/>
</dbReference>
<keyword evidence="7" id="KW-0998">Cell outer membrane</keyword>